<evidence type="ECO:0000256" key="1">
    <source>
        <dbReference type="SAM" id="Phobius"/>
    </source>
</evidence>
<dbReference type="RefSeq" id="WP_141613690.1">
    <property type="nucleotide sequence ID" value="NZ_CP041253.1"/>
</dbReference>
<keyword evidence="1" id="KW-1133">Transmembrane helix</keyword>
<protein>
    <submittedName>
        <fullName evidence="2">Uncharacterized protein</fullName>
    </submittedName>
</protein>
<feature type="transmembrane region" description="Helical" evidence="1">
    <location>
        <begin position="171"/>
        <end position="189"/>
    </location>
</feature>
<accession>A0A514CFJ8</accession>
<reference evidence="2 3" key="1">
    <citation type="submission" date="2019-06" db="EMBL/GenBank/DDBJ databases">
        <title>Echinicola alkalisoli sp. nov. isolated from saline soil.</title>
        <authorList>
            <person name="Sun J.-Q."/>
            <person name="Xu L."/>
        </authorList>
    </citation>
    <scope>NUCLEOTIDE SEQUENCE [LARGE SCALE GENOMIC DNA]</scope>
    <source>
        <strain evidence="2 3">LN3S3</strain>
    </source>
</reference>
<name>A0A514CFJ8_9BACT</name>
<proteinExistence type="predicted"/>
<dbReference type="EMBL" id="CP041253">
    <property type="protein sequence ID" value="QDH78434.1"/>
    <property type="molecule type" value="Genomic_DNA"/>
</dbReference>
<dbReference type="KEGG" id="echi:FKX85_05060"/>
<feature type="transmembrane region" description="Helical" evidence="1">
    <location>
        <begin position="6"/>
        <end position="28"/>
    </location>
</feature>
<organism evidence="2 3">
    <name type="scientific">Echinicola soli</name>
    <dbReference type="NCBI Taxonomy" id="2591634"/>
    <lineage>
        <taxon>Bacteria</taxon>
        <taxon>Pseudomonadati</taxon>
        <taxon>Bacteroidota</taxon>
        <taxon>Cytophagia</taxon>
        <taxon>Cytophagales</taxon>
        <taxon>Cyclobacteriaceae</taxon>
        <taxon>Echinicola</taxon>
    </lineage>
</organism>
<dbReference type="AlphaFoldDB" id="A0A514CFJ8"/>
<feature type="transmembrane region" description="Helical" evidence="1">
    <location>
        <begin position="35"/>
        <end position="58"/>
    </location>
</feature>
<dbReference type="Proteomes" id="UP000316614">
    <property type="component" value="Chromosome"/>
</dbReference>
<evidence type="ECO:0000313" key="2">
    <source>
        <dbReference type="EMBL" id="QDH78434.1"/>
    </source>
</evidence>
<keyword evidence="1" id="KW-0472">Membrane</keyword>
<sequence>MLFYQFSGYLLPIVIAIDVLLILMLVYAMGSGRKFFLRLVSISAILIFIILGVFKWGFSRPSPIPSSPVEVNLENPFEEQKSVYLLDGNGDVFWKDHVPARAATIHTLESEGPQMDTLQIATYFGGEWYISHVDLSPLETKKVVLKEEHFEKMDVSTAVGSYYWTVLFWNYLSYALTMVFLLVLLLMFWRGKI</sequence>
<keyword evidence="1" id="KW-0812">Transmembrane</keyword>
<evidence type="ECO:0000313" key="3">
    <source>
        <dbReference type="Proteomes" id="UP000316614"/>
    </source>
</evidence>
<keyword evidence="3" id="KW-1185">Reference proteome</keyword>
<gene>
    <name evidence="2" type="ORF">FKX85_05060</name>
</gene>
<dbReference type="OrthoDB" id="323290at2"/>